<dbReference type="Proteomes" id="UP000217790">
    <property type="component" value="Unassembled WGS sequence"/>
</dbReference>
<dbReference type="InParanoid" id="A0A2H3DKH2"/>
<protein>
    <submittedName>
        <fullName evidence="1">Uncharacterized protein</fullName>
    </submittedName>
</protein>
<keyword evidence="2" id="KW-1185">Reference proteome</keyword>
<accession>A0A2H3DKH2</accession>
<gene>
    <name evidence="1" type="ORF">ARMGADRAFT_1164229</name>
</gene>
<evidence type="ECO:0000313" key="1">
    <source>
        <dbReference type="EMBL" id="PBK94580.1"/>
    </source>
</evidence>
<evidence type="ECO:0000313" key="2">
    <source>
        <dbReference type="Proteomes" id="UP000217790"/>
    </source>
</evidence>
<sequence length="216" mass="23866">MVWLCFGVGLDVEIGLWMSKCARDGVNRRYISVPLLSLLSSSPLPLPRLHPPQPPPCACSHDEATSSRCQVGVFSLASGILGRGEDEGTRAFSSTSSRRKIRVSSLVPEILVPYRSHQTTLPPREGFHAGVRRTQELPGVSFTKQNEMTEDNKIKDSSRFWVILIGVDGDPHYSLHGCVSDAELMENYLVEDLGVPSNCFQRLLGPTGGGDHRRFY</sequence>
<dbReference type="OrthoDB" id="2880408at2759"/>
<organism evidence="1 2">
    <name type="scientific">Armillaria gallica</name>
    <name type="common">Bulbous honey fungus</name>
    <name type="synonym">Armillaria bulbosa</name>
    <dbReference type="NCBI Taxonomy" id="47427"/>
    <lineage>
        <taxon>Eukaryota</taxon>
        <taxon>Fungi</taxon>
        <taxon>Dikarya</taxon>
        <taxon>Basidiomycota</taxon>
        <taxon>Agaricomycotina</taxon>
        <taxon>Agaricomycetes</taxon>
        <taxon>Agaricomycetidae</taxon>
        <taxon>Agaricales</taxon>
        <taxon>Marasmiineae</taxon>
        <taxon>Physalacriaceae</taxon>
        <taxon>Armillaria</taxon>
    </lineage>
</organism>
<dbReference type="AlphaFoldDB" id="A0A2H3DKH2"/>
<reference evidence="2" key="1">
    <citation type="journal article" date="2017" name="Nat. Ecol. Evol.">
        <title>Genome expansion and lineage-specific genetic innovations in the forest pathogenic fungi Armillaria.</title>
        <authorList>
            <person name="Sipos G."/>
            <person name="Prasanna A.N."/>
            <person name="Walter M.C."/>
            <person name="O'Connor E."/>
            <person name="Balint B."/>
            <person name="Krizsan K."/>
            <person name="Kiss B."/>
            <person name="Hess J."/>
            <person name="Varga T."/>
            <person name="Slot J."/>
            <person name="Riley R."/>
            <person name="Boka B."/>
            <person name="Rigling D."/>
            <person name="Barry K."/>
            <person name="Lee J."/>
            <person name="Mihaltcheva S."/>
            <person name="LaButti K."/>
            <person name="Lipzen A."/>
            <person name="Waldron R."/>
            <person name="Moloney N.M."/>
            <person name="Sperisen C."/>
            <person name="Kredics L."/>
            <person name="Vagvoelgyi C."/>
            <person name="Patrignani A."/>
            <person name="Fitzpatrick D."/>
            <person name="Nagy I."/>
            <person name="Doyle S."/>
            <person name="Anderson J.B."/>
            <person name="Grigoriev I.V."/>
            <person name="Gueldener U."/>
            <person name="Muensterkoetter M."/>
            <person name="Nagy L.G."/>
        </authorList>
    </citation>
    <scope>NUCLEOTIDE SEQUENCE [LARGE SCALE GENOMIC DNA]</scope>
    <source>
        <strain evidence="2">Ar21-2</strain>
    </source>
</reference>
<name>A0A2H3DKH2_ARMGA</name>
<dbReference type="EMBL" id="KZ293653">
    <property type="protein sequence ID" value="PBK94580.1"/>
    <property type="molecule type" value="Genomic_DNA"/>
</dbReference>
<proteinExistence type="predicted"/>